<keyword evidence="1" id="KW-0175">Coiled coil</keyword>
<dbReference type="Proteomes" id="UP000299102">
    <property type="component" value="Unassembled WGS sequence"/>
</dbReference>
<dbReference type="Gene3D" id="3.60.10.10">
    <property type="entry name" value="Endonuclease/exonuclease/phosphatase"/>
    <property type="match status" value="1"/>
</dbReference>
<name>A0A4C1UMM4_EUMVA</name>
<evidence type="ECO:0000259" key="3">
    <source>
        <dbReference type="Pfam" id="PF14529"/>
    </source>
</evidence>
<evidence type="ECO:0000313" key="5">
    <source>
        <dbReference type="Proteomes" id="UP000299102"/>
    </source>
</evidence>
<feature type="compositionally biased region" description="Polar residues" evidence="2">
    <location>
        <begin position="169"/>
        <end position="202"/>
    </location>
</feature>
<feature type="region of interest" description="Disordered" evidence="2">
    <location>
        <begin position="32"/>
        <end position="51"/>
    </location>
</feature>
<dbReference type="PANTHER" id="PTHR33273:SF4">
    <property type="entry name" value="ENDONUCLEASE_EXONUCLEASE_PHOSPHATASE DOMAIN-CONTAINING PROTEIN"/>
    <property type="match status" value="1"/>
</dbReference>
<evidence type="ECO:0000256" key="2">
    <source>
        <dbReference type="SAM" id="MobiDB-lite"/>
    </source>
</evidence>
<evidence type="ECO:0000313" key="4">
    <source>
        <dbReference type="EMBL" id="GBP27124.1"/>
    </source>
</evidence>
<dbReference type="InterPro" id="IPR036691">
    <property type="entry name" value="Endo/exonu/phosph_ase_sf"/>
</dbReference>
<keyword evidence="4" id="KW-0808">Transferase</keyword>
<dbReference type="AlphaFoldDB" id="A0A4C1UMM4"/>
<organism evidence="4 5">
    <name type="scientific">Eumeta variegata</name>
    <name type="common">Bagworm moth</name>
    <name type="synonym">Eumeta japonica</name>
    <dbReference type="NCBI Taxonomy" id="151549"/>
    <lineage>
        <taxon>Eukaryota</taxon>
        <taxon>Metazoa</taxon>
        <taxon>Ecdysozoa</taxon>
        <taxon>Arthropoda</taxon>
        <taxon>Hexapoda</taxon>
        <taxon>Insecta</taxon>
        <taxon>Pterygota</taxon>
        <taxon>Neoptera</taxon>
        <taxon>Endopterygota</taxon>
        <taxon>Lepidoptera</taxon>
        <taxon>Glossata</taxon>
        <taxon>Ditrysia</taxon>
        <taxon>Tineoidea</taxon>
        <taxon>Psychidae</taxon>
        <taxon>Oiketicinae</taxon>
        <taxon>Eumeta</taxon>
    </lineage>
</organism>
<feature type="region of interest" description="Disordered" evidence="2">
    <location>
        <begin position="169"/>
        <end position="221"/>
    </location>
</feature>
<sequence length="563" mass="62564">MSKINLTLVDLGDNVVGDNVVRVRRSYLTPTCPLGGAKEQQTPSRRRRSRKNGGLGLIAWVKGDNLFKTTPILRQRSSSLTDLGMVTQNHQTAITVPVNETSISREVMSQEDNHYIAPPPWQSAKSNLPLDPSDETCSSNVIKPSKPPPIVLNGIEDVNELSKLLQTASDKGKTTCQSNQTPPSNPTVGNESTGNGNNTHSRSYADATSGKTPQPSQQSNSKLEDMLLKQNPFAAPISKLPPLELKIDQVLNLSAIYCPPRHTIKEEMFSDFFKTLGNRFIAGGDWNAKHSHWGSRITVTRGKELKKSIDANHLRSMSTGEPTYWPTDSNKTPDLLDFFITKNICLQNTLIKSSLDGSSDHTPVILILSPIAIPHDSGTDYLHNSKTDWDCFREYLESNIDLKLSLKTNEEVDNASLYITNLIQVAAWTSTPELKASSYSVPTPLVVKKKVAEKRRLRRVWQLSHRASDKTKLNRAIKELKNLLAETTNDMIKKRLEKMSPNGHGAYNLWKATKSLPQPQQCSPPIRSGSTWARTDQEKSEAFAIHLSSVFKPNDADTPETLK</sequence>
<feature type="coiled-coil region" evidence="1">
    <location>
        <begin position="466"/>
        <end position="497"/>
    </location>
</feature>
<evidence type="ECO:0000256" key="1">
    <source>
        <dbReference type="SAM" id="Coils"/>
    </source>
</evidence>
<keyword evidence="4" id="KW-0548">Nucleotidyltransferase</keyword>
<dbReference type="SUPFAM" id="SSF56219">
    <property type="entry name" value="DNase I-like"/>
    <property type="match status" value="1"/>
</dbReference>
<protein>
    <submittedName>
        <fullName evidence="4">Probable RNA-directed DNA polymerase from transposon X-element</fullName>
    </submittedName>
</protein>
<dbReference type="PANTHER" id="PTHR33273">
    <property type="entry name" value="DOMAIN-CONTAINING PROTEIN, PUTATIVE-RELATED"/>
    <property type="match status" value="1"/>
</dbReference>
<accession>A0A4C1UMM4</accession>
<dbReference type="GO" id="GO:0003964">
    <property type="term" value="F:RNA-directed DNA polymerase activity"/>
    <property type="evidence" value="ECO:0007669"/>
    <property type="project" value="UniProtKB-KW"/>
</dbReference>
<proteinExistence type="predicted"/>
<gene>
    <name evidence="4" type="ORF">EVAR_16795_1</name>
</gene>
<dbReference type="OrthoDB" id="7474049at2759"/>
<dbReference type="Pfam" id="PF14529">
    <property type="entry name" value="Exo_endo_phos_2"/>
    <property type="match status" value="1"/>
</dbReference>
<keyword evidence="4" id="KW-0695">RNA-directed DNA polymerase</keyword>
<keyword evidence="5" id="KW-1185">Reference proteome</keyword>
<dbReference type="EMBL" id="BGZK01000189">
    <property type="protein sequence ID" value="GBP27124.1"/>
    <property type="molecule type" value="Genomic_DNA"/>
</dbReference>
<feature type="compositionally biased region" description="Polar residues" evidence="2">
    <location>
        <begin position="209"/>
        <end position="221"/>
    </location>
</feature>
<feature type="region of interest" description="Disordered" evidence="2">
    <location>
        <begin position="117"/>
        <end position="150"/>
    </location>
</feature>
<reference evidence="4 5" key="1">
    <citation type="journal article" date="2019" name="Commun. Biol.">
        <title>The bagworm genome reveals a unique fibroin gene that provides high tensile strength.</title>
        <authorList>
            <person name="Kono N."/>
            <person name="Nakamura H."/>
            <person name="Ohtoshi R."/>
            <person name="Tomita M."/>
            <person name="Numata K."/>
            <person name="Arakawa K."/>
        </authorList>
    </citation>
    <scope>NUCLEOTIDE SEQUENCE [LARGE SCALE GENOMIC DNA]</scope>
</reference>
<comment type="caution">
    <text evidence="4">The sequence shown here is derived from an EMBL/GenBank/DDBJ whole genome shotgun (WGS) entry which is preliminary data.</text>
</comment>
<feature type="domain" description="Endonuclease/exonuclease/phosphatase" evidence="3">
    <location>
        <begin position="253"/>
        <end position="365"/>
    </location>
</feature>
<dbReference type="InterPro" id="IPR005135">
    <property type="entry name" value="Endo/exonuclease/phosphatase"/>
</dbReference>